<protein>
    <recommendedName>
        <fullName evidence="1">Transposase-associated domain-containing protein</fullName>
    </recommendedName>
</protein>
<dbReference type="Proteomes" id="UP000006038">
    <property type="component" value="Chromosome 8"/>
</dbReference>
<dbReference type="HOGENOM" id="CLU_1031971_0_0_1"/>
<keyword evidence="3" id="KW-1185">Reference proteome</keyword>
<organism evidence="2">
    <name type="scientific">Oryza brachyantha</name>
    <name type="common">malo sina</name>
    <dbReference type="NCBI Taxonomy" id="4533"/>
    <lineage>
        <taxon>Eukaryota</taxon>
        <taxon>Viridiplantae</taxon>
        <taxon>Streptophyta</taxon>
        <taxon>Embryophyta</taxon>
        <taxon>Tracheophyta</taxon>
        <taxon>Spermatophyta</taxon>
        <taxon>Magnoliopsida</taxon>
        <taxon>Liliopsida</taxon>
        <taxon>Poales</taxon>
        <taxon>Poaceae</taxon>
        <taxon>BOP clade</taxon>
        <taxon>Oryzoideae</taxon>
        <taxon>Oryzeae</taxon>
        <taxon>Oryzinae</taxon>
        <taxon>Oryza</taxon>
    </lineage>
</organism>
<dbReference type="AlphaFoldDB" id="J3MS54"/>
<feature type="domain" description="Transposase-associated" evidence="1">
    <location>
        <begin position="145"/>
        <end position="221"/>
    </location>
</feature>
<dbReference type="Pfam" id="PF13963">
    <property type="entry name" value="Transpos_assoc"/>
    <property type="match status" value="1"/>
</dbReference>
<evidence type="ECO:0000313" key="2">
    <source>
        <dbReference type="EnsemblPlants" id="OB08G19330.1"/>
    </source>
</evidence>
<reference evidence="2" key="2">
    <citation type="submission" date="2013-04" db="UniProtKB">
        <authorList>
            <consortium name="EnsemblPlants"/>
        </authorList>
    </citation>
    <scope>IDENTIFICATION</scope>
</reference>
<dbReference type="EnsemblPlants" id="OB08G19330.1">
    <property type="protein sequence ID" value="OB08G19330.1"/>
    <property type="gene ID" value="OB08G19330"/>
</dbReference>
<dbReference type="Gramene" id="OB08G19330.1">
    <property type="protein sequence ID" value="OB08G19330.1"/>
    <property type="gene ID" value="OB08G19330"/>
</dbReference>
<proteinExistence type="predicted"/>
<evidence type="ECO:0000313" key="3">
    <source>
        <dbReference type="Proteomes" id="UP000006038"/>
    </source>
</evidence>
<dbReference type="InterPro" id="IPR029480">
    <property type="entry name" value="Transpos_assoc"/>
</dbReference>
<sequence length="270" mass="30909">MADTLVELILLNTRISSCIRPEIGKLRKLKVLDLSHSLVQHMAWFKLISEFNTGILYNKIRANSHNDLAGELPDSIADIESRGPRGAQRRLQHARRCGILLRPDSGPSLMFDTTDRPTWKAVTVHCSQLGWEEGGEFLQKLKMDRKWLYYVHRSSTEYREGITEFVKFTDNDRKSRMSLYISCPCNDCRNEKMIPDSSEVYSHLIRRGFMENYTCWSKHGEQEAPDVDADEEVSDQNTVNVAAAPESMFVPSPFGGDTIDVYCHAQKFLT</sequence>
<reference evidence="2" key="1">
    <citation type="journal article" date="2013" name="Nat. Commun.">
        <title>Whole-genome sequencing of Oryza brachyantha reveals mechanisms underlying Oryza genome evolution.</title>
        <authorList>
            <person name="Chen J."/>
            <person name="Huang Q."/>
            <person name="Gao D."/>
            <person name="Wang J."/>
            <person name="Lang Y."/>
            <person name="Liu T."/>
            <person name="Li B."/>
            <person name="Bai Z."/>
            <person name="Luis Goicoechea J."/>
            <person name="Liang C."/>
            <person name="Chen C."/>
            <person name="Zhang W."/>
            <person name="Sun S."/>
            <person name="Liao Y."/>
            <person name="Zhang X."/>
            <person name="Yang L."/>
            <person name="Song C."/>
            <person name="Wang M."/>
            <person name="Shi J."/>
            <person name="Liu G."/>
            <person name="Liu J."/>
            <person name="Zhou H."/>
            <person name="Zhou W."/>
            <person name="Yu Q."/>
            <person name="An N."/>
            <person name="Chen Y."/>
            <person name="Cai Q."/>
            <person name="Wang B."/>
            <person name="Liu B."/>
            <person name="Min J."/>
            <person name="Huang Y."/>
            <person name="Wu H."/>
            <person name="Li Z."/>
            <person name="Zhang Y."/>
            <person name="Yin Y."/>
            <person name="Song W."/>
            <person name="Jiang J."/>
            <person name="Jackson S.A."/>
            <person name="Wing R.A."/>
            <person name="Wang J."/>
            <person name="Chen M."/>
        </authorList>
    </citation>
    <scope>NUCLEOTIDE SEQUENCE [LARGE SCALE GENOMIC DNA]</scope>
    <source>
        <strain evidence="2">cv. IRGC 101232</strain>
    </source>
</reference>
<evidence type="ECO:0000259" key="1">
    <source>
        <dbReference type="Pfam" id="PF13963"/>
    </source>
</evidence>
<accession>J3MS54</accession>
<name>J3MS54_ORYBR</name>